<reference evidence="1" key="1">
    <citation type="submission" date="2021-01" db="EMBL/GenBank/DDBJ databases">
        <title>Genome sequence of Phenylobacterium sp. 20VBR1 isolated from a valley glaceir, Ny-Alesund, Svalbard.</title>
        <authorList>
            <person name="Thomas F.A."/>
            <person name="Krishnan K.P."/>
            <person name="Sinha R.K."/>
        </authorList>
    </citation>
    <scope>NUCLEOTIDE SEQUENCE</scope>
    <source>
        <strain evidence="1">20VBR1</strain>
    </source>
</reference>
<name>A0A974P2P9_9CAUL</name>
<dbReference type="EMBL" id="CP068570">
    <property type="protein sequence ID" value="QQZ50156.1"/>
    <property type="molecule type" value="Genomic_DNA"/>
</dbReference>
<accession>A0A974P2P9</accession>
<gene>
    <name evidence="1" type="ORF">JKL49_27080</name>
</gene>
<sequence length="108" mass="11950">MVREAFAEEGPLLDQLIAQSDPSWCAVAAAILKPVFDDSERRENFRIIFAKLAGHPRSAPAMTAISWGRTAIWAAASPATTTSMRERVSRPPGWTSPISWTGRWTIRP</sequence>
<organism evidence="1">
    <name type="scientific">Phenylobacterium glaciei</name>
    <dbReference type="NCBI Taxonomy" id="2803784"/>
    <lineage>
        <taxon>Bacteria</taxon>
        <taxon>Pseudomonadati</taxon>
        <taxon>Pseudomonadota</taxon>
        <taxon>Alphaproteobacteria</taxon>
        <taxon>Caulobacterales</taxon>
        <taxon>Caulobacteraceae</taxon>
        <taxon>Phenylobacterium</taxon>
    </lineage>
</organism>
<evidence type="ECO:0000313" key="1">
    <source>
        <dbReference type="EMBL" id="QQZ50156.1"/>
    </source>
</evidence>
<dbReference type="AlphaFoldDB" id="A0A974P2P9"/>
<proteinExistence type="predicted"/>
<protein>
    <submittedName>
        <fullName evidence="1">Uncharacterized protein</fullName>
    </submittedName>
</protein>